<accession>A0A563VIY3</accession>
<dbReference type="AlphaFoldDB" id="A0A563VIY3"/>
<evidence type="ECO:0000313" key="1">
    <source>
        <dbReference type="EMBL" id="VEP11353.1"/>
    </source>
</evidence>
<name>A0A563VIY3_9CYAN</name>
<evidence type="ECO:0000313" key="2">
    <source>
        <dbReference type="Proteomes" id="UP000320055"/>
    </source>
</evidence>
<dbReference type="Proteomes" id="UP000320055">
    <property type="component" value="Unassembled WGS sequence"/>
</dbReference>
<sequence length="314" mass="37752">MVNPKKNLYRRWNGKQDHHRYKQLVSILNKPDKKIHIYYHKTPPAELLLIEKKQILKYQPFLNNTPVKKSFNLFDINTNKQQFFDNFNIDYHNTNCMNKILTILSDFQDLQDNNRYSKELKQNTVSTANNLEVINSNTVQQQEVKSHNVKYFHRRFIPLKSSKINLNLELEICIDSKNRLFVRHHTFSYIRNRTLEIIDPNQLEQISQKYIYELEKKLLIMSYPVRWIGYKLICEQVLLIDDEEDLQIETLAIMLPLRMFINLLEDIWLKNYSSPKFLEQEEQFFIDSGNLSLKLAKYLYDEKTTLVKLVEQIN</sequence>
<dbReference type="EMBL" id="CAACVJ010000003">
    <property type="protein sequence ID" value="VEP11353.1"/>
    <property type="molecule type" value="Genomic_DNA"/>
</dbReference>
<gene>
    <name evidence="1" type="ORF">H1P_1000024</name>
</gene>
<organism evidence="1 2">
    <name type="scientific">Hyella patelloides LEGE 07179</name>
    <dbReference type="NCBI Taxonomy" id="945734"/>
    <lineage>
        <taxon>Bacteria</taxon>
        <taxon>Bacillati</taxon>
        <taxon>Cyanobacteriota</taxon>
        <taxon>Cyanophyceae</taxon>
        <taxon>Pleurocapsales</taxon>
        <taxon>Hyellaceae</taxon>
        <taxon>Hyella</taxon>
    </lineage>
</organism>
<dbReference type="RefSeq" id="WP_186375983.1">
    <property type="nucleotide sequence ID" value="NZ_LR213856.1"/>
</dbReference>
<proteinExistence type="predicted"/>
<keyword evidence="2" id="KW-1185">Reference proteome</keyword>
<protein>
    <submittedName>
        <fullName evidence="1">Uncharacterized protein</fullName>
    </submittedName>
</protein>
<reference evidence="1 2" key="1">
    <citation type="submission" date="2019-01" db="EMBL/GenBank/DDBJ databases">
        <authorList>
            <person name="Brito A."/>
        </authorList>
    </citation>
    <scope>NUCLEOTIDE SEQUENCE [LARGE SCALE GENOMIC DNA]</scope>
    <source>
        <strain evidence="1">1</strain>
    </source>
</reference>